<dbReference type="CDD" id="cd00085">
    <property type="entry name" value="HNHc"/>
    <property type="match status" value="1"/>
</dbReference>
<accession>A0A5P2X6F8</accession>
<evidence type="ECO:0000313" key="5">
    <source>
        <dbReference type="Proteomes" id="UP000549009"/>
    </source>
</evidence>
<evidence type="ECO:0000259" key="1">
    <source>
        <dbReference type="SMART" id="SM00507"/>
    </source>
</evidence>
<dbReference type="PANTHER" id="PTHR33877:SF2">
    <property type="entry name" value="OS07G0170200 PROTEIN"/>
    <property type="match status" value="1"/>
</dbReference>
<protein>
    <submittedName>
        <fullName evidence="3">HNH endonuclease</fullName>
    </submittedName>
</protein>
<dbReference type="AlphaFoldDB" id="A0A5P2X6F8"/>
<dbReference type="KEGG" id="sspb:CP982_07720"/>
<organism evidence="3 4">
    <name type="scientific">Streptomyces spectabilis</name>
    <dbReference type="NCBI Taxonomy" id="68270"/>
    <lineage>
        <taxon>Bacteria</taxon>
        <taxon>Bacillati</taxon>
        <taxon>Actinomycetota</taxon>
        <taxon>Actinomycetes</taxon>
        <taxon>Kitasatosporales</taxon>
        <taxon>Streptomycetaceae</taxon>
        <taxon>Streptomyces</taxon>
    </lineage>
</organism>
<feature type="domain" description="HNH nuclease" evidence="1">
    <location>
        <begin position="6"/>
        <end position="59"/>
    </location>
</feature>
<gene>
    <name evidence="3" type="ORF">CP982_07720</name>
    <name evidence="2" type="ORF">FHS40_007495</name>
</gene>
<reference evidence="2 5" key="2">
    <citation type="submission" date="2020-08" db="EMBL/GenBank/DDBJ databases">
        <title>Genomic Encyclopedia of Type Strains, Phase III (KMG-III): the genomes of soil and plant-associated and newly described type strains.</title>
        <authorList>
            <person name="Whitman W."/>
        </authorList>
    </citation>
    <scope>NUCLEOTIDE SEQUENCE [LARGE SCALE GENOMIC DNA]</scope>
    <source>
        <strain evidence="2 5">CECT 3146</strain>
    </source>
</reference>
<dbReference type="Gene3D" id="1.10.30.50">
    <property type="match status" value="1"/>
</dbReference>
<dbReference type="Proteomes" id="UP000549009">
    <property type="component" value="Unassembled WGS sequence"/>
</dbReference>
<dbReference type="Pfam" id="PF14279">
    <property type="entry name" value="HNH_5"/>
    <property type="match status" value="1"/>
</dbReference>
<dbReference type="Proteomes" id="UP000326505">
    <property type="component" value="Chromosome"/>
</dbReference>
<dbReference type="SMART" id="SM00507">
    <property type="entry name" value="HNHc"/>
    <property type="match status" value="1"/>
</dbReference>
<evidence type="ECO:0000313" key="3">
    <source>
        <dbReference type="EMBL" id="QEV58620.1"/>
    </source>
</evidence>
<keyword evidence="5" id="KW-1185">Reference proteome</keyword>
<evidence type="ECO:0000313" key="4">
    <source>
        <dbReference type="Proteomes" id="UP000326505"/>
    </source>
</evidence>
<name>A0A5P2X6F8_STRST</name>
<evidence type="ECO:0000313" key="2">
    <source>
        <dbReference type="EMBL" id="MBB5108374.1"/>
    </source>
</evidence>
<dbReference type="EMBL" id="CP023690">
    <property type="protein sequence ID" value="QEV58620.1"/>
    <property type="molecule type" value="Genomic_DNA"/>
</dbReference>
<dbReference type="InterPro" id="IPR003615">
    <property type="entry name" value="HNH_nuc"/>
</dbReference>
<dbReference type="InterPro" id="IPR029471">
    <property type="entry name" value="HNH_5"/>
</dbReference>
<sequence length="258" mass="28411">MAVSKRLRYEVLRRDNHACRYCGATAPGVKLNVDHVIPQALGGSDKPDNLVTSCTDCNAGKTSSMPNAQPITDVDQEAFRQAVADKQAASKQRELVAAHLYATWRWAWERTGSPAPVDGDVRYFARRLFAMLNRGLSAQLDLTEIVFQAGSDLGIDPTDYLPLEYLTEEERAHRAVPTDEEFERARGAYPAWWAGWEKRDPAPPADWADHTFRRQLRQALTAGFQGDVIAQAAHAAGLAMSAELVAFLPETRSSGGGN</sequence>
<dbReference type="RefSeq" id="WP_150509825.1">
    <property type="nucleotide sequence ID" value="NZ_BMSQ01000020.1"/>
</dbReference>
<keyword evidence="3" id="KW-0540">Nuclease</keyword>
<dbReference type="PANTHER" id="PTHR33877">
    <property type="entry name" value="SLL1193 PROTEIN"/>
    <property type="match status" value="1"/>
</dbReference>
<proteinExistence type="predicted"/>
<keyword evidence="3" id="KW-0255">Endonuclease</keyword>
<dbReference type="GO" id="GO:0004519">
    <property type="term" value="F:endonuclease activity"/>
    <property type="evidence" value="ECO:0007669"/>
    <property type="project" value="UniProtKB-KW"/>
</dbReference>
<dbReference type="InterPro" id="IPR052892">
    <property type="entry name" value="NA-targeting_endonuclease"/>
</dbReference>
<reference evidence="3 4" key="1">
    <citation type="submission" date="2017-09" db="EMBL/GenBank/DDBJ databases">
        <authorList>
            <person name="Lee N."/>
            <person name="Cho B.-K."/>
        </authorList>
    </citation>
    <scope>NUCLEOTIDE SEQUENCE [LARGE SCALE GENOMIC DNA]</scope>
    <source>
        <strain evidence="3 4">ATCC 27465</strain>
    </source>
</reference>
<dbReference type="EMBL" id="JACHJD010000018">
    <property type="protein sequence ID" value="MBB5108374.1"/>
    <property type="molecule type" value="Genomic_DNA"/>
</dbReference>
<dbReference type="OrthoDB" id="4578716at2"/>
<keyword evidence="3" id="KW-0378">Hydrolase</keyword>